<feature type="signal peptide" evidence="5">
    <location>
        <begin position="1"/>
        <end position="25"/>
    </location>
</feature>
<dbReference type="EMBL" id="JACOQL010000004">
    <property type="protein sequence ID" value="MBC9247905.1"/>
    <property type="molecule type" value="Genomic_DNA"/>
</dbReference>
<dbReference type="Gene3D" id="1.20.1250.20">
    <property type="entry name" value="MFS general substrate transporter like domains"/>
    <property type="match status" value="1"/>
</dbReference>
<feature type="transmembrane region" description="Helical" evidence="4">
    <location>
        <begin position="130"/>
        <end position="154"/>
    </location>
</feature>
<feature type="transmembrane region" description="Helical" evidence="4">
    <location>
        <begin position="100"/>
        <end position="118"/>
    </location>
</feature>
<evidence type="ECO:0000256" key="5">
    <source>
        <dbReference type="SAM" id="SignalP"/>
    </source>
</evidence>
<keyword evidence="5" id="KW-0732">Signal</keyword>
<feature type="transmembrane region" description="Helical" evidence="4">
    <location>
        <begin position="333"/>
        <end position="353"/>
    </location>
</feature>
<comment type="caution">
    <text evidence="6">The sequence shown here is derived from an EMBL/GenBank/DDBJ whole genome shotgun (WGS) entry which is preliminary data.</text>
</comment>
<keyword evidence="3 4" id="KW-0472">Membrane</keyword>
<keyword evidence="1 4" id="KW-0812">Transmembrane</keyword>
<dbReference type="PANTHER" id="PTHR23521">
    <property type="entry name" value="TRANSPORTER MFS SUPERFAMILY"/>
    <property type="match status" value="1"/>
</dbReference>
<dbReference type="Proteomes" id="UP000608594">
    <property type="component" value="Unassembled WGS sequence"/>
</dbReference>
<dbReference type="InterPro" id="IPR036259">
    <property type="entry name" value="MFS_trans_sf"/>
</dbReference>
<dbReference type="RefSeq" id="WP_187794390.1">
    <property type="nucleotide sequence ID" value="NZ_JACOQL010000004.1"/>
</dbReference>
<accession>A0A926GEV0</accession>
<feature type="transmembrane region" description="Helical" evidence="4">
    <location>
        <begin position="216"/>
        <end position="235"/>
    </location>
</feature>
<feature type="transmembrane region" description="Helical" evidence="4">
    <location>
        <begin position="49"/>
        <end position="66"/>
    </location>
</feature>
<feature type="transmembrane region" description="Helical" evidence="4">
    <location>
        <begin position="73"/>
        <end position="94"/>
    </location>
</feature>
<dbReference type="GO" id="GO:0022857">
    <property type="term" value="F:transmembrane transporter activity"/>
    <property type="evidence" value="ECO:0007669"/>
    <property type="project" value="InterPro"/>
</dbReference>
<feature type="transmembrane region" description="Helical" evidence="4">
    <location>
        <begin position="160"/>
        <end position="179"/>
    </location>
</feature>
<protein>
    <submittedName>
        <fullName evidence="6">MFS transporter</fullName>
    </submittedName>
</protein>
<feature type="transmembrane region" description="Helical" evidence="4">
    <location>
        <begin position="247"/>
        <end position="269"/>
    </location>
</feature>
<dbReference type="PANTHER" id="PTHR23521:SF3">
    <property type="entry name" value="MFS TRANSPORTER"/>
    <property type="match status" value="1"/>
</dbReference>
<dbReference type="AlphaFoldDB" id="A0A926GEV0"/>
<dbReference type="GO" id="GO:0005886">
    <property type="term" value="C:plasma membrane"/>
    <property type="evidence" value="ECO:0007669"/>
    <property type="project" value="TreeGrafter"/>
</dbReference>
<evidence type="ECO:0000313" key="7">
    <source>
        <dbReference type="Proteomes" id="UP000608594"/>
    </source>
</evidence>
<proteinExistence type="predicted"/>
<keyword evidence="7" id="KW-1185">Reference proteome</keyword>
<organism evidence="6 7">
    <name type="scientific">Paracoccus amoyensis</name>
    <dbReference type="NCBI Taxonomy" id="2760093"/>
    <lineage>
        <taxon>Bacteria</taxon>
        <taxon>Pseudomonadati</taxon>
        <taxon>Pseudomonadota</taxon>
        <taxon>Alphaproteobacteria</taxon>
        <taxon>Rhodobacterales</taxon>
        <taxon>Paracoccaceae</taxon>
        <taxon>Paracoccus</taxon>
    </lineage>
</organism>
<evidence type="ECO:0000256" key="4">
    <source>
        <dbReference type="SAM" id="Phobius"/>
    </source>
</evidence>
<evidence type="ECO:0000313" key="6">
    <source>
        <dbReference type="EMBL" id="MBC9247905.1"/>
    </source>
</evidence>
<evidence type="ECO:0000256" key="1">
    <source>
        <dbReference type="ARBA" id="ARBA00022692"/>
    </source>
</evidence>
<feature type="transmembrane region" description="Helical" evidence="4">
    <location>
        <begin position="365"/>
        <end position="387"/>
    </location>
</feature>
<gene>
    <name evidence="6" type="ORF">H4P12_14585</name>
</gene>
<evidence type="ECO:0000256" key="3">
    <source>
        <dbReference type="ARBA" id="ARBA00023136"/>
    </source>
</evidence>
<name>A0A926GEV0_9RHOB</name>
<keyword evidence="2 4" id="KW-1133">Transmembrane helix</keyword>
<sequence length="394" mass="40666">MNARTPLFLLCIVLVCGMSPWFATAAVLADMAQEGGFGHVRQAMLTSGVQAGFVIGALVSAMLGLSDRFDPRRVIACAALVNALATAGLFVVPLGSDTAIALRVIAGAGFAGIYPPGMKIAIGWTVRNRGFVIGLLVAALTLGSALPYLFAWWGGADWRIVVAAAALASLAAAIGSFFLRLGPHHARAAAFSARSIGLMWSDHRIRSATGGYLGHMWELYAMWGWIGTAAAVGYAHRLPADQAQSTAALTAFLAIAIGAALCGPAGILADRIGKARISAAAMLGSGSMAIAVALSFGGPVWLSFVLILCWGALVIPDSAQFSAIIADSAPPEVAGSLMTLQTALGFGLTIFTVQTTPVIANWLGWPITLALMALGPAMGIAALQPLLKTQRLQN</sequence>
<feature type="transmembrane region" description="Helical" evidence="4">
    <location>
        <begin position="290"/>
        <end position="313"/>
    </location>
</feature>
<dbReference type="InterPro" id="IPR011701">
    <property type="entry name" value="MFS"/>
</dbReference>
<dbReference type="Pfam" id="PF07690">
    <property type="entry name" value="MFS_1"/>
    <property type="match status" value="1"/>
</dbReference>
<feature type="chain" id="PRO_5037596683" evidence="5">
    <location>
        <begin position="26"/>
        <end position="394"/>
    </location>
</feature>
<evidence type="ECO:0000256" key="2">
    <source>
        <dbReference type="ARBA" id="ARBA00022989"/>
    </source>
</evidence>
<dbReference type="SUPFAM" id="SSF103473">
    <property type="entry name" value="MFS general substrate transporter"/>
    <property type="match status" value="1"/>
</dbReference>
<reference evidence="6" key="1">
    <citation type="submission" date="2020-08" db="EMBL/GenBank/DDBJ databases">
        <title>Paracoccus amoyensis sp. nov., isolated from the surface seawater at coast of Xiamen, Fujian.</title>
        <authorList>
            <person name="Lyu L."/>
        </authorList>
    </citation>
    <scope>NUCLEOTIDE SEQUENCE</scope>
    <source>
        <strain evidence="6">11-3</strain>
    </source>
</reference>